<evidence type="ECO:0000256" key="1">
    <source>
        <dbReference type="SAM" id="MobiDB-lite"/>
    </source>
</evidence>
<feature type="region of interest" description="Disordered" evidence="1">
    <location>
        <begin position="1"/>
        <end position="87"/>
    </location>
</feature>
<feature type="compositionally biased region" description="Low complexity" evidence="1">
    <location>
        <begin position="1"/>
        <end position="12"/>
    </location>
</feature>
<accession>A0A2A2M4F7</accession>
<gene>
    <name evidence="2" type="ORF">WR25_26582</name>
</gene>
<name>A0A2A2M4F7_9BILA</name>
<comment type="caution">
    <text evidence="2">The sequence shown here is derived from an EMBL/GenBank/DDBJ whole genome shotgun (WGS) entry which is preliminary data.</text>
</comment>
<dbReference type="EMBL" id="LIAE01005643">
    <property type="protein sequence ID" value="PAV93185.1"/>
    <property type="molecule type" value="Genomic_DNA"/>
</dbReference>
<feature type="compositionally biased region" description="Pro residues" evidence="1">
    <location>
        <begin position="76"/>
        <end position="87"/>
    </location>
</feature>
<protein>
    <submittedName>
        <fullName evidence="2">Uncharacterized protein</fullName>
    </submittedName>
</protein>
<dbReference type="AlphaFoldDB" id="A0A2A2M4F7"/>
<proteinExistence type="predicted"/>
<feature type="compositionally biased region" description="Basic and acidic residues" evidence="1">
    <location>
        <begin position="41"/>
        <end position="54"/>
    </location>
</feature>
<dbReference type="Proteomes" id="UP000218231">
    <property type="component" value="Unassembled WGS sequence"/>
</dbReference>
<feature type="compositionally biased region" description="Polar residues" evidence="1">
    <location>
        <begin position="30"/>
        <end position="40"/>
    </location>
</feature>
<evidence type="ECO:0000313" key="3">
    <source>
        <dbReference type="Proteomes" id="UP000218231"/>
    </source>
</evidence>
<reference evidence="2 3" key="1">
    <citation type="journal article" date="2017" name="Curr. Biol.">
        <title>Genome architecture and evolution of a unichromosomal asexual nematode.</title>
        <authorList>
            <person name="Fradin H."/>
            <person name="Zegar C."/>
            <person name="Gutwein M."/>
            <person name="Lucas J."/>
            <person name="Kovtun M."/>
            <person name="Corcoran D."/>
            <person name="Baugh L.R."/>
            <person name="Kiontke K."/>
            <person name="Gunsalus K."/>
            <person name="Fitch D.H."/>
            <person name="Piano F."/>
        </authorList>
    </citation>
    <scope>NUCLEOTIDE SEQUENCE [LARGE SCALE GENOMIC DNA]</scope>
    <source>
        <strain evidence="2">PF1309</strain>
    </source>
</reference>
<organism evidence="2 3">
    <name type="scientific">Diploscapter pachys</name>
    <dbReference type="NCBI Taxonomy" id="2018661"/>
    <lineage>
        <taxon>Eukaryota</taxon>
        <taxon>Metazoa</taxon>
        <taxon>Ecdysozoa</taxon>
        <taxon>Nematoda</taxon>
        <taxon>Chromadorea</taxon>
        <taxon>Rhabditida</taxon>
        <taxon>Rhabditina</taxon>
        <taxon>Rhabditomorpha</taxon>
        <taxon>Rhabditoidea</taxon>
        <taxon>Rhabditidae</taxon>
        <taxon>Diploscapter</taxon>
    </lineage>
</organism>
<sequence length="87" mass="8918">MAGVRSRGPAPSTGGGSGTPDQVRGDEVRQTSPNTAQTKPTADDSRTTAHEHPVTPDLVRGPLRGKGDGQRFRPAPRGPVDPGPSPG</sequence>
<evidence type="ECO:0000313" key="2">
    <source>
        <dbReference type="EMBL" id="PAV93185.1"/>
    </source>
</evidence>
<keyword evidence="3" id="KW-1185">Reference proteome</keyword>